<feature type="chain" id="PRO_5042883314" evidence="3">
    <location>
        <begin position="17"/>
        <end position="104"/>
    </location>
</feature>
<comment type="caution">
    <text evidence="4">The sequence shown here is derived from an EMBL/GenBank/DDBJ whole genome shotgun (WGS) entry which is preliminary data.</text>
</comment>
<keyword evidence="5" id="KW-1185">Reference proteome</keyword>
<evidence type="ECO:0000256" key="1">
    <source>
        <dbReference type="ARBA" id="ARBA00022460"/>
    </source>
</evidence>
<dbReference type="GO" id="GO:0008010">
    <property type="term" value="F:structural constituent of chitin-based larval cuticle"/>
    <property type="evidence" value="ECO:0007669"/>
    <property type="project" value="TreeGrafter"/>
</dbReference>
<protein>
    <submittedName>
        <fullName evidence="4">Uncharacterized protein</fullName>
    </submittedName>
</protein>
<name>A0AAN7PAJ6_9COLE</name>
<dbReference type="EMBL" id="JARPUR010000003">
    <property type="protein sequence ID" value="KAK4880479.1"/>
    <property type="molecule type" value="Genomic_DNA"/>
</dbReference>
<dbReference type="PROSITE" id="PS00233">
    <property type="entry name" value="CHIT_BIND_RR_1"/>
    <property type="match status" value="1"/>
</dbReference>
<dbReference type="Pfam" id="PF00379">
    <property type="entry name" value="Chitin_bind_4"/>
    <property type="match status" value="1"/>
</dbReference>
<gene>
    <name evidence="4" type="ORF">RN001_008625</name>
</gene>
<evidence type="ECO:0000256" key="2">
    <source>
        <dbReference type="PROSITE-ProRule" id="PRU00497"/>
    </source>
</evidence>
<dbReference type="InterPro" id="IPR031311">
    <property type="entry name" value="CHIT_BIND_RR_consensus"/>
</dbReference>
<reference evidence="5" key="1">
    <citation type="submission" date="2023-01" db="EMBL/GenBank/DDBJ databases">
        <title>Key to firefly adult light organ development and bioluminescence: homeobox transcription factors regulate luciferase expression and transportation to peroxisome.</title>
        <authorList>
            <person name="Fu X."/>
        </authorList>
    </citation>
    <scope>NUCLEOTIDE SEQUENCE [LARGE SCALE GENOMIC DNA]</scope>
</reference>
<dbReference type="PRINTS" id="PR00947">
    <property type="entry name" value="CUTICLE"/>
</dbReference>
<sequence length="104" mass="11439">MKTVLFLFPLLAIAFAAPQKGPDGDATILKYNNENIGIDGYNFDFDTSNGISRQEEGKLDNPQSEDANMKVVGGFSFPLPDGKTLKLSFTADENGYRPQFTISR</sequence>
<keyword evidence="1 2" id="KW-0193">Cuticle</keyword>
<dbReference type="PANTHER" id="PTHR10380:SF218">
    <property type="entry name" value="ADULT CUTICLE PROTEIN 65AA-RELATED"/>
    <property type="match status" value="1"/>
</dbReference>
<dbReference type="PANTHER" id="PTHR10380">
    <property type="entry name" value="CUTICLE PROTEIN"/>
    <property type="match status" value="1"/>
</dbReference>
<dbReference type="AlphaFoldDB" id="A0AAN7PAJ6"/>
<keyword evidence="3" id="KW-0732">Signal</keyword>
<feature type="signal peptide" evidence="3">
    <location>
        <begin position="1"/>
        <end position="16"/>
    </location>
</feature>
<organism evidence="4 5">
    <name type="scientific">Aquatica leii</name>
    <dbReference type="NCBI Taxonomy" id="1421715"/>
    <lineage>
        <taxon>Eukaryota</taxon>
        <taxon>Metazoa</taxon>
        <taxon>Ecdysozoa</taxon>
        <taxon>Arthropoda</taxon>
        <taxon>Hexapoda</taxon>
        <taxon>Insecta</taxon>
        <taxon>Pterygota</taxon>
        <taxon>Neoptera</taxon>
        <taxon>Endopterygota</taxon>
        <taxon>Coleoptera</taxon>
        <taxon>Polyphaga</taxon>
        <taxon>Elateriformia</taxon>
        <taxon>Elateroidea</taxon>
        <taxon>Lampyridae</taxon>
        <taxon>Luciolinae</taxon>
        <taxon>Aquatica</taxon>
    </lineage>
</organism>
<evidence type="ECO:0000313" key="5">
    <source>
        <dbReference type="Proteomes" id="UP001353858"/>
    </source>
</evidence>
<dbReference type="InterPro" id="IPR050468">
    <property type="entry name" value="Cuticle_Struct_Prot"/>
</dbReference>
<evidence type="ECO:0000256" key="3">
    <source>
        <dbReference type="SAM" id="SignalP"/>
    </source>
</evidence>
<dbReference type="GO" id="GO:0062129">
    <property type="term" value="C:chitin-based extracellular matrix"/>
    <property type="evidence" value="ECO:0007669"/>
    <property type="project" value="TreeGrafter"/>
</dbReference>
<dbReference type="InterPro" id="IPR000618">
    <property type="entry name" value="Insect_cuticle"/>
</dbReference>
<dbReference type="PROSITE" id="PS51155">
    <property type="entry name" value="CHIT_BIND_RR_2"/>
    <property type="match status" value="1"/>
</dbReference>
<proteinExistence type="predicted"/>
<evidence type="ECO:0000313" key="4">
    <source>
        <dbReference type="EMBL" id="KAK4880479.1"/>
    </source>
</evidence>
<dbReference type="Proteomes" id="UP001353858">
    <property type="component" value="Unassembled WGS sequence"/>
</dbReference>
<accession>A0AAN7PAJ6</accession>